<evidence type="ECO:0000256" key="9">
    <source>
        <dbReference type="ARBA" id="ARBA00024355"/>
    </source>
</evidence>
<feature type="domain" description="Helicase ATP-binding" evidence="14">
    <location>
        <begin position="167"/>
        <end position="345"/>
    </location>
</feature>
<feature type="compositionally biased region" description="Polar residues" evidence="13">
    <location>
        <begin position="536"/>
        <end position="546"/>
    </location>
</feature>
<sequence length="573" mass="65046">MDADDIFRKLTVGALPKYLKLPTNTKNLKSSLDSPQLNGYNTIKSVQKVKKEKSNQILTKVKHELPDKEELTLLGDIKSGQERKESIHKPKKIKTEKTKRQLAAEHKVEKINQLRNAHKITVVGGNVPAPVETFDQFVEEYKVSSKIISNLKSSGYENPTPIQMQAIPVMLQNRQILACAPTGSGKTAAFIVPILHSLGSPKNEGFRALIVCPTRELARQIYRETSWLAEGTGLKTHIISKVKQSADKFGSKFTTKFDILITTPNRIIYLLRQENVTFSLKTVEWLIIDESDKLFEVGVRGFRDQLAEIYKACDATNIKRAMFSATHTVHVTKWCRKNLKDLITVIIGHRNTAVNLVQQELIFVGSEHGKLIEFRNLVHQGLPPPVLVFVQSKERAKELFNELIYDGINVDVIHADRTQLQRDNVVKAFREGKVWVLICTELMGRGIDFKGVNLVINYDFPNSAISYIHRIGRTGRAGRRGRAVTFFTESDRPALRSIATVMRDSGCEVPEYMLNLKKTSKREKRKLEHTAPNRKPISTTPSYTKFKNNKLKKRIDATKKQKEANKNKISKNE</sequence>
<evidence type="ECO:0000256" key="4">
    <source>
        <dbReference type="ARBA" id="ARBA00022801"/>
    </source>
</evidence>
<dbReference type="GO" id="GO:0005829">
    <property type="term" value="C:cytosol"/>
    <property type="evidence" value="ECO:0007669"/>
    <property type="project" value="TreeGrafter"/>
</dbReference>
<dbReference type="InterPro" id="IPR050079">
    <property type="entry name" value="DEAD_box_RNA_helicase"/>
</dbReference>
<keyword evidence="5" id="KW-0347">Helicase</keyword>
<feature type="domain" description="DEAD-box RNA helicase Q" evidence="16">
    <location>
        <begin position="136"/>
        <end position="164"/>
    </location>
</feature>
<dbReference type="GO" id="GO:0016787">
    <property type="term" value="F:hydrolase activity"/>
    <property type="evidence" value="ECO:0007669"/>
    <property type="project" value="UniProtKB-KW"/>
</dbReference>
<evidence type="ECO:0000259" key="15">
    <source>
        <dbReference type="PROSITE" id="PS51194"/>
    </source>
</evidence>
<dbReference type="PROSITE" id="PS51192">
    <property type="entry name" value="HELICASE_ATP_BIND_1"/>
    <property type="match status" value="1"/>
</dbReference>
<dbReference type="GO" id="GO:0003723">
    <property type="term" value="F:RNA binding"/>
    <property type="evidence" value="ECO:0007669"/>
    <property type="project" value="UniProtKB-KW"/>
</dbReference>
<dbReference type="CDD" id="cd18787">
    <property type="entry name" value="SF2_C_DEAD"/>
    <property type="match status" value="1"/>
</dbReference>
<evidence type="ECO:0000256" key="8">
    <source>
        <dbReference type="ARBA" id="ARBA00023242"/>
    </source>
</evidence>
<dbReference type="InterPro" id="IPR001650">
    <property type="entry name" value="Helicase_C-like"/>
</dbReference>
<dbReference type="InterPro" id="IPR027417">
    <property type="entry name" value="P-loop_NTPase"/>
</dbReference>
<evidence type="ECO:0000256" key="6">
    <source>
        <dbReference type="ARBA" id="ARBA00022840"/>
    </source>
</evidence>
<dbReference type="EMBL" id="GEDC01022896">
    <property type="protein sequence ID" value="JAS14402.1"/>
    <property type="molecule type" value="Transcribed_RNA"/>
</dbReference>
<keyword evidence="8" id="KW-0539">Nucleus</keyword>
<gene>
    <name evidence="17" type="ORF">g.9673</name>
</gene>
<feature type="compositionally biased region" description="Basic and acidic residues" evidence="13">
    <location>
        <begin position="554"/>
        <end position="573"/>
    </location>
</feature>
<organism evidence="17">
    <name type="scientific">Clastoptera arizonana</name>
    <name type="common">Arizona spittle bug</name>
    <dbReference type="NCBI Taxonomy" id="38151"/>
    <lineage>
        <taxon>Eukaryota</taxon>
        <taxon>Metazoa</taxon>
        <taxon>Ecdysozoa</taxon>
        <taxon>Arthropoda</taxon>
        <taxon>Hexapoda</taxon>
        <taxon>Insecta</taxon>
        <taxon>Pterygota</taxon>
        <taxon>Neoptera</taxon>
        <taxon>Paraneoptera</taxon>
        <taxon>Hemiptera</taxon>
        <taxon>Auchenorrhyncha</taxon>
        <taxon>Cercopoidea</taxon>
        <taxon>Clastopteridae</taxon>
        <taxon>Clastoptera</taxon>
    </lineage>
</organism>
<dbReference type="InterPro" id="IPR014001">
    <property type="entry name" value="Helicase_ATP-bd"/>
</dbReference>
<keyword evidence="4" id="KW-0378">Hydrolase</keyword>
<feature type="domain" description="Helicase C-terminal" evidence="15">
    <location>
        <begin position="356"/>
        <end position="517"/>
    </location>
</feature>
<accession>A0A1B6CLU8</accession>
<dbReference type="PANTHER" id="PTHR47959">
    <property type="entry name" value="ATP-DEPENDENT RNA HELICASE RHLE-RELATED"/>
    <property type="match status" value="1"/>
</dbReference>
<dbReference type="Pfam" id="PF00271">
    <property type="entry name" value="Helicase_C"/>
    <property type="match status" value="1"/>
</dbReference>
<feature type="short sequence motif" description="Q motif" evidence="12">
    <location>
        <begin position="136"/>
        <end position="164"/>
    </location>
</feature>
<comment type="similarity">
    <text evidence="9">Belongs to the DEAD box helicase family. DDX52/ROK1 subfamily.</text>
</comment>
<evidence type="ECO:0000256" key="5">
    <source>
        <dbReference type="ARBA" id="ARBA00022806"/>
    </source>
</evidence>
<dbReference type="SMART" id="SM00487">
    <property type="entry name" value="DEXDc"/>
    <property type="match status" value="1"/>
</dbReference>
<comment type="catalytic activity">
    <reaction evidence="11">
        <text>ATP + H2O = ADP + phosphate + H(+)</text>
        <dbReference type="Rhea" id="RHEA:13065"/>
        <dbReference type="ChEBI" id="CHEBI:15377"/>
        <dbReference type="ChEBI" id="CHEBI:15378"/>
        <dbReference type="ChEBI" id="CHEBI:30616"/>
        <dbReference type="ChEBI" id="CHEBI:43474"/>
        <dbReference type="ChEBI" id="CHEBI:456216"/>
        <dbReference type="EC" id="3.6.4.13"/>
    </reaction>
</comment>
<dbReference type="FunFam" id="3.40.50.300:FF:000759">
    <property type="entry name" value="probable ATP-dependent RNA helicase DDX52"/>
    <property type="match status" value="1"/>
</dbReference>
<dbReference type="EC" id="3.6.4.13" evidence="2"/>
<keyword evidence="7" id="KW-0694">RNA-binding</keyword>
<dbReference type="PROSITE" id="PS51195">
    <property type="entry name" value="Q_MOTIF"/>
    <property type="match status" value="1"/>
</dbReference>
<dbReference type="PANTHER" id="PTHR47959:SF15">
    <property type="entry name" value="RNA HELICASE"/>
    <property type="match status" value="1"/>
</dbReference>
<dbReference type="InterPro" id="IPR014014">
    <property type="entry name" value="RNA_helicase_DEAD_Q_motif"/>
</dbReference>
<evidence type="ECO:0000256" key="3">
    <source>
        <dbReference type="ARBA" id="ARBA00022741"/>
    </source>
</evidence>
<evidence type="ECO:0000256" key="1">
    <source>
        <dbReference type="ARBA" id="ARBA00004604"/>
    </source>
</evidence>
<evidence type="ECO:0000256" key="12">
    <source>
        <dbReference type="PROSITE-ProRule" id="PRU00552"/>
    </source>
</evidence>
<evidence type="ECO:0000259" key="16">
    <source>
        <dbReference type="PROSITE" id="PS51195"/>
    </source>
</evidence>
<comment type="subcellular location">
    <subcellularLocation>
        <location evidence="1">Nucleus</location>
        <location evidence="1">Nucleolus</location>
    </subcellularLocation>
</comment>
<dbReference type="GO" id="GO:0030490">
    <property type="term" value="P:maturation of SSU-rRNA"/>
    <property type="evidence" value="ECO:0007669"/>
    <property type="project" value="InterPro"/>
</dbReference>
<dbReference type="PROSITE" id="PS51194">
    <property type="entry name" value="HELICASE_CTER"/>
    <property type="match status" value="1"/>
</dbReference>
<dbReference type="InterPro" id="IPR011545">
    <property type="entry name" value="DEAD/DEAH_box_helicase_dom"/>
</dbReference>
<dbReference type="Pfam" id="PF00270">
    <property type="entry name" value="DEAD"/>
    <property type="match status" value="1"/>
</dbReference>
<evidence type="ECO:0000256" key="13">
    <source>
        <dbReference type="SAM" id="MobiDB-lite"/>
    </source>
</evidence>
<protein>
    <recommendedName>
        <fullName evidence="10">Probable ATP-dependent RNA helicase DDX52</fullName>
        <ecNumber evidence="2">3.6.4.13</ecNumber>
    </recommendedName>
</protein>
<dbReference type="SUPFAM" id="SSF52540">
    <property type="entry name" value="P-loop containing nucleoside triphosphate hydrolases"/>
    <property type="match status" value="1"/>
</dbReference>
<feature type="region of interest" description="Disordered" evidence="13">
    <location>
        <begin position="519"/>
        <end position="573"/>
    </location>
</feature>
<dbReference type="SMART" id="SM00490">
    <property type="entry name" value="HELICc"/>
    <property type="match status" value="1"/>
</dbReference>
<keyword evidence="3" id="KW-0547">Nucleotide-binding</keyword>
<evidence type="ECO:0000256" key="11">
    <source>
        <dbReference type="ARBA" id="ARBA00047984"/>
    </source>
</evidence>
<evidence type="ECO:0000313" key="17">
    <source>
        <dbReference type="EMBL" id="JAS14402.1"/>
    </source>
</evidence>
<name>A0A1B6CLU8_9HEMI</name>
<dbReference type="AlphaFoldDB" id="A0A1B6CLU8"/>
<evidence type="ECO:0000256" key="10">
    <source>
        <dbReference type="ARBA" id="ARBA00044533"/>
    </source>
</evidence>
<proteinExistence type="inferred from homology"/>
<dbReference type="GO" id="GO:0005524">
    <property type="term" value="F:ATP binding"/>
    <property type="evidence" value="ECO:0007669"/>
    <property type="project" value="UniProtKB-KW"/>
</dbReference>
<dbReference type="GO" id="GO:0005730">
    <property type="term" value="C:nucleolus"/>
    <property type="evidence" value="ECO:0007669"/>
    <property type="project" value="UniProtKB-SubCell"/>
</dbReference>
<dbReference type="CDD" id="cd17957">
    <property type="entry name" value="DEADc_DDX52"/>
    <property type="match status" value="1"/>
</dbReference>
<dbReference type="InterPro" id="IPR044764">
    <property type="entry name" value="DDX52/Rok1_DEADc"/>
</dbReference>
<evidence type="ECO:0000256" key="2">
    <source>
        <dbReference type="ARBA" id="ARBA00012552"/>
    </source>
</evidence>
<dbReference type="Gene3D" id="3.40.50.300">
    <property type="entry name" value="P-loop containing nucleotide triphosphate hydrolases"/>
    <property type="match status" value="2"/>
</dbReference>
<evidence type="ECO:0000256" key="7">
    <source>
        <dbReference type="ARBA" id="ARBA00022884"/>
    </source>
</evidence>
<evidence type="ECO:0000259" key="14">
    <source>
        <dbReference type="PROSITE" id="PS51192"/>
    </source>
</evidence>
<reference evidence="17" key="1">
    <citation type="submission" date="2015-12" db="EMBL/GenBank/DDBJ databases">
        <title>De novo transcriptome assembly of four potential Pierce s Disease insect vectors from Arizona vineyards.</title>
        <authorList>
            <person name="Tassone E.E."/>
        </authorList>
    </citation>
    <scope>NUCLEOTIDE SEQUENCE</scope>
</reference>
<dbReference type="GO" id="GO:0003724">
    <property type="term" value="F:RNA helicase activity"/>
    <property type="evidence" value="ECO:0007669"/>
    <property type="project" value="UniProtKB-EC"/>
</dbReference>
<keyword evidence="6" id="KW-0067">ATP-binding</keyword>